<dbReference type="Proteomes" id="UP000271889">
    <property type="component" value="Unassembled WGS sequence"/>
</dbReference>
<dbReference type="Gene3D" id="3.40.50.150">
    <property type="entry name" value="Vaccinia Virus protein VP39"/>
    <property type="match status" value="1"/>
</dbReference>
<organism evidence="1 2">
    <name type="scientific">Cylicostephanus goldi</name>
    <name type="common">Nematode worm</name>
    <dbReference type="NCBI Taxonomy" id="71465"/>
    <lineage>
        <taxon>Eukaryota</taxon>
        <taxon>Metazoa</taxon>
        <taxon>Ecdysozoa</taxon>
        <taxon>Nematoda</taxon>
        <taxon>Chromadorea</taxon>
        <taxon>Rhabditida</taxon>
        <taxon>Rhabditina</taxon>
        <taxon>Rhabditomorpha</taxon>
        <taxon>Strongyloidea</taxon>
        <taxon>Strongylidae</taxon>
        <taxon>Cylicostephanus</taxon>
    </lineage>
</organism>
<dbReference type="EMBL" id="UYRV01128846">
    <property type="protein sequence ID" value="VDN36287.1"/>
    <property type="molecule type" value="Genomic_DNA"/>
</dbReference>
<protein>
    <recommendedName>
        <fullName evidence="3">Methyltransferase small domain-containing protein</fullName>
    </recommendedName>
</protein>
<accession>A0A3P7NQI6</accession>
<evidence type="ECO:0000313" key="1">
    <source>
        <dbReference type="EMBL" id="VDN36287.1"/>
    </source>
</evidence>
<dbReference type="AlphaFoldDB" id="A0A3P7NQI6"/>
<proteinExistence type="predicted"/>
<dbReference type="OrthoDB" id="419617at2759"/>
<name>A0A3P7NQI6_CYLGO</name>
<dbReference type="InterPro" id="IPR029063">
    <property type="entry name" value="SAM-dependent_MTases_sf"/>
</dbReference>
<evidence type="ECO:0008006" key="3">
    <source>
        <dbReference type="Google" id="ProtNLM"/>
    </source>
</evidence>
<sequence>MLSELRGFENPDIKLEQYGTSPELAGKSLTILYRKTILNGHNSVAITDCIDRLVGLDGKFVADLGCGYGMLMSAVALAREPAAVIGRWVIQYQQHLKNLAH</sequence>
<evidence type="ECO:0000313" key="2">
    <source>
        <dbReference type="Proteomes" id="UP000271889"/>
    </source>
</evidence>
<reference evidence="1 2" key="1">
    <citation type="submission" date="2018-11" db="EMBL/GenBank/DDBJ databases">
        <authorList>
            <consortium name="Pathogen Informatics"/>
        </authorList>
    </citation>
    <scope>NUCLEOTIDE SEQUENCE [LARGE SCALE GENOMIC DNA]</scope>
</reference>
<gene>
    <name evidence="1" type="ORF">CGOC_LOCUS13167</name>
</gene>
<keyword evidence="2" id="KW-1185">Reference proteome</keyword>